<name>A0AC58SED3_TOBAC</name>
<reference evidence="1" key="1">
    <citation type="journal article" date="2014" name="Nat. Commun.">
        <title>The tobacco genome sequence and its comparison with those of tomato and potato.</title>
        <authorList>
            <person name="Sierro N."/>
            <person name="Battey J.N."/>
            <person name="Ouadi S."/>
            <person name="Bakaher N."/>
            <person name="Bovet L."/>
            <person name="Willig A."/>
            <person name="Goepfert S."/>
            <person name="Peitsch M.C."/>
            <person name="Ivanov N.V."/>
        </authorList>
    </citation>
    <scope>NUCLEOTIDE SEQUENCE [LARGE SCALE GENOMIC DNA]</scope>
</reference>
<organism evidence="1 2">
    <name type="scientific">Nicotiana tabacum</name>
    <name type="common">Common tobacco</name>
    <dbReference type="NCBI Taxonomy" id="4097"/>
    <lineage>
        <taxon>Eukaryota</taxon>
        <taxon>Viridiplantae</taxon>
        <taxon>Streptophyta</taxon>
        <taxon>Embryophyta</taxon>
        <taxon>Tracheophyta</taxon>
        <taxon>Spermatophyta</taxon>
        <taxon>Magnoliopsida</taxon>
        <taxon>eudicotyledons</taxon>
        <taxon>Gunneridae</taxon>
        <taxon>Pentapetalae</taxon>
        <taxon>asterids</taxon>
        <taxon>lamiids</taxon>
        <taxon>Solanales</taxon>
        <taxon>Solanaceae</taxon>
        <taxon>Nicotianoideae</taxon>
        <taxon>Nicotianeae</taxon>
        <taxon>Nicotiana</taxon>
    </lineage>
</organism>
<dbReference type="Proteomes" id="UP000790787">
    <property type="component" value="Chromosome 2"/>
</dbReference>
<evidence type="ECO:0000313" key="2">
    <source>
        <dbReference type="RefSeq" id="XP_075083309.1"/>
    </source>
</evidence>
<gene>
    <name evidence="2" type="primary">LOC142167054</name>
</gene>
<evidence type="ECO:0000313" key="1">
    <source>
        <dbReference type="Proteomes" id="UP000790787"/>
    </source>
</evidence>
<dbReference type="RefSeq" id="XP_075083309.1">
    <property type="nucleotide sequence ID" value="XM_075227208.1"/>
</dbReference>
<protein>
    <submittedName>
        <fullName evidence="2">Uncharacterized protein LOC142167054</fullName>
    </submittedName>
</protein>
<keyword evidence="1" id="KW-1185">Reference proteome</keyword>
<reference evidence="2" key="2">
    <citation type="submission" date="2025-08" db="UniProtKB">
        <authorList>
            <consortium name="RefSeq"/>
        </authorList>
    </citation>
    <scope>IDENTIFICATION</scope>
    <source>
        <tissue evidence="2">Leaf</tissue>
    </source>
</reference>
<proteinExistence type="predicted"/>
<sequence>MGSAPTVMQAPPEKEESPVIEPGLLTSTRKLTYSTGSQILEADELTIEKPDGSSWEQKVKFEWKPKLCMDCNKFGHNTGDCQQAIQQEEDPKQNKRKRKKKAKWEWKPKPNDTENSTTTMMYCFVTDNNSSFSSYITFVYGLHTIHDRIPLWGSLRNIHTNRPWLIIGDFNNVIHVEDRLNGAPVHQAEITDFPQSIDDIDAFGNADWFQQYNGVEAIYMLPGCSDNSPIMITTEVTRMKVKKLFRLLSTVIQLQEYKQEVHDKLNKDYFDNSLFEEERSTLGLIDKWEAVHEQVLRRKSRATWIKLGDCNSEYFHTYMRSRQARNKIQQEFIQFFQHLLGEAANELPSIDINIAINGPCLIMDQQHQLLKHVISKKIAHVVQNLPSDKTPGINGYPAEFFREFWPIIGKEVTEAILQFFETGKLLKEINCTTVTLIPKVQNPTYVKEFRHITCCSTLYKIIAKILTARLKLVVDILVGPSQSAFIKGRNILDNVIMAHELIKGYTQKIVSSICMIKVDIKKAYDSRMELLDNGITRIWDPLQTGNPDNGTYEISMKLMMGVFEHFSAVSGLKANLKKSSLYIAGVHVAFKEKMIVELHLTLGTLPFKYPGVPLSTRKLITHQCIPLVEKIVDRIRSWTSKFLSYAGRLQLIKSVLFEMQTYWAQVFLIPKKAIKTINSICRNFLWVGVHDNTSRAPVAWETLCKPRAADGLNIINYALWNKVELGWDYSVSVAASLTTASKLHHFDLVSLADEMLENLIEPWLWIKFELINVSDLFNLMLVSSSVNV</sequence>
<accession>A0AC58SED3</accession>